<dbReference type="GO" id="GO:0004674">
    <property type="term" value="F:protein serine/threonine kinase activity"/>
    <property type="evidence" value="ECO:0007669"/>
    <property type="project" value="TreeGrafter"/>
</dbReference>
<keyword evidence="2" id="KW-1133">Transmembrane helix</keyword>
<dbReference type="EMBL" id="QKTW01000022">
    <property type="protein sequence ID" value="PZF71873.1"/>
    <property type="molecule type" value="Genomic_DNA"/>
</dbReference>
<dbReference type="GO" id="GO:0005737">
    <property type="term" value="C:cytoplasm"/>
    <property type="evidence" value="ECO:0007669"/>
    <property type="project" value="TreeGrafter"/>
</dbReference>
<proteinExistence type="predicted"/>
<dbReference type="AlphaFoldDB" id="A0A2W2BVN7"/>
<feature type="coiled-coil region" evidence="1">
    <location>
        <begin position="571"/>
        <end position="602"/>
    </location>
</feature>
<dbReference type="PROSITE" id="PS50011">
    <property type="entry name" value="PROTEIN_KINASE_DOM"/>
    <property type="match status" value="1"/>
</dbReference>
<keyword evidence="1" id="KW-0175">Coiled coil</keyword>
<comment type="caution">
    <text evidence="4">The sequence shown here is derived from an EMBL/GenBank/DDBJ whole genome shotgun (WGS) entry which is preliminary data.</text>
</comment>
<dbReference type="SUPFAM" id="SSF56112">
    <property type="entry name" value="Protein kinase-like (PK-like)"/>
    <property type="match status" value="1"/>
</dbReference>
<keyword evidence="5" id="KW-1185">Reference proteome</keyword>
<dbReference type="OrthoDB" id="9805504at2"/>
<protein>
    <recommendedName>
        <fullName evidence="3">Protein kinase domain-containing protein</fullName>
    </recommendedName>
</protein>
<dbReference type="RefSeq" id="WP_111000244.1">
    <property type="nucleotide sequence ID" value="NZ_QKTW01000022.1"/>
</dbReference>
<reference evidence="4 5" key="1">
    <citation type="submission" date="2018-06" db="EMBL/GenBank/DDBJ databases">
        <title>Mucibacter soli gen. nov., sp. nov., a new member of the family Chitinophagaceae producing mucin.</title>
        <authorList>
            <person name="Kim M.-K."/>
            <person name="Park S."/>
            <person name="Kim T.-S."/>
            <person name="Joung Y."/>
            <person name="Han J.-H."/>
            <person name="Kim S.B."/>
        </authorList>
    </citation>
    <scope>NUCLEOTIDE SEQUENCE [LARGE SCALE GENOMIC DNA]</scope>
    <source>
        <strain evidence="4 5">R1-15</strain>
    </source>
</reference>
<feature type="domain" description="Protein kinase" evidence="3">
    <location>
        <begin position="13"/>
        <end position="295"/>
    </location>
</feature>
<evidence type="ECO:0000313" key="5">
    <source>
        <dbReference type="Proteomes" id="UP000248745"/>
    </source>
</evidence>
<dbReference type="Proteomes" id="UP000248745">
    <property type="component" value="Unassembled WGS sequence"/>
</dbReference>
<gene>
    <name evidence="4" type="ORF">DN068_17615</name>
</gene>
<feature type="transmembrane region" description="Helical" evidence="2">
    <location>
        <begin position="390"/>
        <end position="419"/>
    </location>
</feature>
<dbReference type="Pfam" id="PF00069">
    <property type="entry name" value="Pkinase"/>
    <property type="match status" value="1"/>
</dbReference>
<keyword evidence="2" id="KW-0812">Transmembrane</keyword>
<evidence type="ECO:0000259" key="3">
    <source>
        <dbReference type="PROSITE" id="PS50011"/>
    </source>
</evidence>
<keyword evidence="2" id="KW-0472">Membrane</keyword>
<evidence type="ECO:0000313" key="4">
    <source>
        <dbReference type="EMBL" id="PZF71873.1"/>
    </source>
</evidence>
<name>A0A2W2BVN7_9BACT</name>
<evidence type="ECO:0000256" key="2">
    <source>
        <dbReference type="SAM" id="Phobius"/>
    </source>
</evidence>
<dbReference type="GO" id="GO:0005524">
    <property type="term" value="F:ATP binding"/>
    <property type="evidence" value="ECO:0007669"/>
    <property type="project" value="InterPro"/>
</dbReference>
<dbReference type="Gene3D" id="1.10.510.10">
    <property type="entry name" value="Transferase(Phosphotransferase) domain 1"/>
    <property type="match status" value="1"/>
</dbReference>
<sequence>MPETYIGLKNTNYSPSSKIGQGGEGTVFEVMGSANLVLKIYSDPLVDEKIEKLIFMTSLLTDELQKFAAWPLDVVKDNKGNVCGLVMKKLEGYVPLHNLFSPMDRKKLFPDKGYNFLVHVARNLATAFFKIHEMGIVVGDVNEANILVNSTGMVSLIDCDSFQIKNGNRYYFCEVGIPRYTPPELLERGSFTNVIRTTNTDNFSLSTLIFQLLFLGRAPFTGINPNKQEIDEETAIKTREFAYSLQRTNKKLFPAKNSLEFTSLPAELIGLFHKSFEDYPIRPVASQWINELQTLSKELVQCGKSKIHFFPKKAGICPWCRFKSESNIMYFLDDSYLKAAPQLDNIDLFIQGFRLEPLVIKKLQESPVNTHLHANSIDEKFKKLKRTKKFIISILIVVFTLMTLISLGFLFVGVFAILVANKLSQKKLKEELNRRQFAYDSLNHSKQSVISQHNSLSQQKNYAQISNKIAGLIENFKDLPNEFAWTKKKTEEKHYQQKYNQYLQQFDIRNHTIPSFGAAKKLTIYNSGICNAADINKLRSIKIAGIGPKNIQILFDWQRHVGAGFVYTPDLNLLNSEINIASDALKNKRQKLEAQIKTEYNILLATKANVLSSASTFEQQYQSLLPQIQQAELELEAFKQFLKKGK</sequence>
<accession>A0A2W2BVN7</accession>
<dbReference type="PANTHER" id="PTHR44167">
    <property type="entry name" value="OVARIAN-SPECIFIC SERINE/THREONINE-PROTEIN KINASE LOK-RELATED"/>
    <property type="match status" value="1"/>
</dbReference>
<dbReference type="SMART" id="SM00220">
    <property type="entry name" value="S_TKc"/>
    <property type="match status" value="1"/>
</dbReference>
<evidence type="ECO:0000256" key="1">
    <source>
        <dbReference type="SAM" id="Coils"/>
    </source>
</evidence>
<dbReference type="InterPro" id="IPR011009">
    <property type="entry name" value="Kinase-like_dom_sf"/>
</dbReference>
<dbReference type="InterPro" id="IPR000719">
    <property type="entry name" value="Prot_kinase_dom"/>
</dbReference>
<organism evidence="4 5">
    <name type="scientific">Taibaiella soli</name>
    <dbReference type="NCBI Taxonomy" id="1649169"/>
    <lineage>
        <taxon>Bacteria</taxon>
        <taxon>Pseudomonadati</taxon>
        <taxon>Bacteroidota</taxon>
        <taxon>Chitinophagia</taxon>
        <taxon>Chitinophagales</taxon>
        <taxon>Chitinophagaceae</taxon>
        <taxon>Taibaiella</taxon>
    </lineage>
</organism>
<dbReference type="PANTHER" id="PTHR44167:SF18">
    <property type="entry name" value="PROTEIN KINASE DOMAIN-CONTAINING PROTEIN"/>
    <property type="match status" value="1"/>
</dbReference>